<gene>
    <name evidence="2" type="ORF">A1O9_12723</name>
</gene>
<dbReference type="VEuPathDB" id="FungiDB:A1O9_12723"/>
<dbReference type="PROSITE" id="PS51819">
    <property type="entry name" value="VOC"/>
    <property type="match status" value="1"/>
</dbReference>
<evidence type="ECO:0000313" key="3">
    <source>
        <dbReference type="Proteomes" id="UP000027920"/>
    </source>
</evidence>
<dbReference type="Pfam" id="PF00903">
    <property type="entry name" value="Glyoxalase"/>
    <property type="match status" value="1"/>
</dbReference>
<dbReference type="InterPro" id="IPR004360">
    <property type="entry name" value="Glyas_Fos-R_dOase_dom"/>
</dbReference>
<dbReference type="HOGENOM" id="CLU_046006_7_0_1"/>
<dbReference type="SUPFAM" id="SSF54593">
    <property type="entry name" value="Glyoxalase/Bleomycin resistance protein/Dihydroxybiphenyl dioxygenase"/>
    <property type="match status" value="1"/>
</dbReference>
<keyword evidence="3" id="KW-1185">Reference proteome</keyword>
<dbReference type="InterPro" id="IPR037523">
    <property type="entry name" value="VOC_core"/>
</dbReference>
<dbReference type="GeneID" id="25287617"/>
<sequence>MYGAKLQQVKVAFLATGNGVGFEIFEFVDPPHQGIHDSLGTFEEGGYARGGFFHIAITSADPAAVAERAVKGGGHRISEEVDLFGEKAVYIADPWGNVIEVMSCSFERLVVGKTPS</sequence>
<reference evidence="2 3" key="1">
    <citation type="submission" date="2013-03" db="EMBL/GenBank/DDBJ databases">
        <title>The Genome Sequence of Exophiala aquamarina CBS 119918.</title>
        <authorList>
            <consortium name="The Broad Institute Genomics Platform"/>
            <person name="Cuomo C."/>
            <person name="de Hoog S."/>
            <person name="Gorbushina A."/>
            <person name="Walker B."/>
            <person name="Young S.K."/>
            <person name="Zeng Q."/>
            <person name="Gargeya S."/>
            <person name="Fitzgerald M."/>
            <person name="Haas B."/>
            <person name="Abouelleil A."/>
            <person name="Allen A.W."/>
            <person name="Alvarado L."/>
            <person name="Arachchi H.M."/>
            <person name="Berlin A.M."/>
            <person name="Chapman S.B."/>
            <person name="Gainer-Dewar J."/>
            <person name="Goldberg J."/>
            <person name="Griggs A."/>
            <person name="Gujja S."/>
            <person name="Hansen M."/>
            <person name="Howarth C."/>
            <person name="Imamovic A."/>
            <person name="Ireland A."/>
            <person name="Larimer J."/>
            <person name="McCowan C."/>
            <person name="Murphy C."/>
            <person name="Pearson M."/>
            <person name="Poon T.W."/>
            <person name="Priest M."/>
            <person name="Roberts A."/>
            <person name="Saif S."/>
            <person name="Shea T."/>
            <person name="Sisk P."/>
            <person name="Sykes S."/>
            <person name="Wortman J."/>
            <person name="Nusbaum C."/>
            <person name="Birren B."/>
        </authorList>
    </citation>
    <scope>NUCLEOTIDE SEQUENCE [LARGE SCALE GENOMIC DNA]</scope>
    <source>
        <strain evidence="2 3">CBS 119918</strain>
    </source>
</reference>
<proteinExistence type="predicted"/>
<dbReference type="EMBL" id="AMGV01000026">
    <property type="protein sequence ID" value="KEF51220.1"/>
    <property type="molecule type" value="Genomic_DNA"/>
</dbReference>
<dbReference type="AlphaFoldDB" id="A0A072P6I6"/>
<dbReference type="Gene3D" id="3.10.180.10">
    <property type="entry name" value="2,3-Dihydroxybiphenyl 1,2-Dioxygenase, domain 1"/>
    <property type="match status" value="1"/>
</dbReference>
<organism evidence="2 3">
    <name type="scientific">Exophiala aquamarina CBS 119918</name>
    <dbReference type="NCBI Taxonomy" id="1182545"/>
    <lineage>
        <taxon>Eukaryota</taxon>
        <taxon>Fungi</taxon>
        <taxon>Dikarya</taxon>
        <taxon>Ascomycota</taxon>
        <taxon>Pezizomycotina</taxon>
        <taxon>Eurotiomycetes</taxon>
        <taxon>Chaetothyriomycetidae</taxon>
        <taxon>Chaetothyriales</taxon>
        <taxon>Herpotrichiellaceae</taxon>
        <taxon>Exophiala</taxon>
    </lineage>
</organism>
<feature type="domain" description="VOC" evidence="1">
    <location>
        <begin position="1"/>
        <end position="104"/>
    </location>
</feature>
<dbReference type="OrthoDB" id="4118563at2759"/>
<protein>
    <recommendedName>
        <fullName evidence="1">VOC domain-containing protein</fullName>
    </recommendedName>
</protein>
<dbReference type="Proteomes" id="UP000027920">
    <property type="component" value="Unassembled WGS sequence"/>
</dbReference>
<accession>A0A072P6I6</accession>
<dbReference type="STRING" id="1182545.A0A072P6I6"/>
<comment type="caution">
    <text evidence="2">The sequence shown here is derived from an EMBL/GenBank/DDBJ whole genome shotgun (WGS) entry which is preliminary data.</text>
</comment>
<dbReference type="InterPro" id="IPR029068">
    <property type="entry name" value="Glyas_Bleomycin-R_OHBP_Dase"/>
</dbReference>
<evidence type="ECO:0000313" key="2">
    <source>
        <dbReference type="EMBL" id="KEF51220.1"/>
    </source>
</evidence>
<name>A0A072P6I6_9EURO</name>
<dbReference type="RefSeq" id="XP_013253810.1">
    <property type="nucleotide sequence ID" value="XM_013398356.1"/>
</dbReference>
<evidence type="ECO:0000259" key="1">
    <source>
        <dbReference type="PROSITE" id="PS51819"/>
    </source>
</evidence>